<evidence type="ECO:0000259" key="5">
    <source>
        <dbReference type="PROSITE" id="PS50892"/>
    </source>
</evidence>
<dbReference type="InterPro" id="IPR042855">
    <property type="entry name" value="V_SNARE_CC"/>
</dbReference>
<dbReference type="PROSITE" id="PS50892">
    <property type="entry name" value="V_SNARE"/>
    <property type="match status" value="1"/>
</dbReference>
<dbReference type="InterPro" id="IPR042887">
    <property type="entry name" value="VAMP4"/>
</dbReference>
<dbReference type="STRING" id="29139.ENSVURP00010025008"/>
<comment type="subcellular location">
    <subcellularLocation>
        <location evidence="2">Endomembrane system</location>
        <topology evidence="2">Single-pass type IV membrane protein</topology>
    </subcellularLocation>
</comment>
<dbReference type="GO" id="GO:0005802">
    <property type="term" value="C:trans-Golgi network"/>
    <property type="evidence" value="ECO:0007669"/>
    <property type="project" value="TreeGrafter"/>
</dbReference>
<evidence type="ECO:0000256" key="3">
    <source>
        <dbReference type="PROSITE-ProRule" id="PRU00290"/>
    </source>
</evidence>
<feature type="compositionally biased region" description="Polar residues" evidence="4">
    <location>
        <begin position="75"/>
        <end position="89"/>
    </location>
</feature>
<dbReference type="Pfam" id="PF00957">
    <property type="entry name" value="Synaptobrevin"/>
    <property type="match status" value="1"/>
</dbReference>
<reference evidence="6" key="3">
    <citation type="submission" date="2025-09" db="UniProtKB">
        <authorList>
            <consortium name="Ensembl"/>
        </authorList>
    </citation>
    <scope>IDENTIFICATION</scope>
</reference>
<dbReference type="InterPro" id="IPR001388">
    <property type="entry name" value="Synaptobrevin-like"/>
</dbReference>
<organism evidence="6 7">
    <name type="scientific">Vombatus ursinus</name>
    <name type="common">Common wombat</name>
    <dbReference type="NCBI Taxonomy" id="29139"/>
    <lineage>
        <taxon>Eukaryota</taxon>
        <taxon>Metazoa</taxon>
        <taxon>Chordata</taxon>
        <taxon>Craniata</taxon>
        <taxon>Vertebrata</taxon>
        <taxon>Euteleostomi</taxon>
        <taxon>Mammalia</taxon>
        <taxon>Metatheria</taxon>
        <taxon>Diprotodontia</taxon>
        <taxon>Vombatidae</taxon>
        <taxon>Vombatus</taxon>
    </lineage>
</organism>
<dbReference type="Gene3D" id="1.20.5.110">
    <property type="match status" value="1"/>
</dbReference>
<dbReference type="PRINTS" id="PR00219">
    <property type="entry name" value="SYNAPTOBREVN"/>
</dbReference>
<dbReference type="Ensembl" id="ENSVURT00010028478.1">
    <property type="protein sequence ID" value="ENSVURP00010025008.1"/>
    <property type="gene ID" value="ENSVURG00010019161.1"/>
</dbReference>
<protein>
    <recommendedName>
        <fullName evidence="5">V-SNARE coiled-coil homology domain-containing protein</fullName>
    </recommendedName>
</protein>
<dbReference type="PANTHER" id="PTHR46897">
    <property type="entry name" value="VESICLE-ASSOCIATED MEMBRANE PROTEIN 4"/>
    <property type="match status" value="1"/>
</dbReference>
<dbReference type="Proteomes" id="UP000314987">
    <property type="component" value="Unassembled WGS sequence"/>
</dbReference>
<feature type="region of interest" description="Disordered" evidence="4">
    <location>
        <begin position="1"/>
        <end position="23"/>
    </location>
</feature>
<name>A0A4X2LM19_VOMUR</name>
<dbReference type="GO" id="GO:0035493">
    <property type="term" value="P:SNARE complex assembly"/>
    <property type="evidence" value="ECO:0007669"/>
    <property type="project" value="TreeGrafter"/>
</dbReference>
<dbReference type="PANTHER" id="PTHR46897:SF1">
    <property type="entry name" value="VESICLE-ASSOCIATED MEMBRANE PROTEIN 4"/>
    <property type="match status" value="1"/>
</dbReference>
<dbReference type="AlphaFoldDB" id="A0A4X2LM19"/>
<evidence type="ECO:0000256" key="4">
    <source>
        <dbReference type="SAM" id="MobiDB-lite"/>
    </source>
</evidence>
<keyword evidence="7" id="KW-1185">Reference proteome</keyword>
<accession>A0A4X2LM19</accession>
<evidence type="ECO:0000313" key="6">
    <source>
        <dbReference type="Ensembl" id="ENSVURP00010025008.1"/>
    </source>
</evidence>
<evidence type="ECO:0000256" key="1">
    <source>
        <dbReference type="ARBA" id="ARBA00008025"/>
    </source>
</evidence>
<comment type="similarity">
    <text evidence="1">Belongs to the synaptobrevin family.</text>
</comment>
<keyword evidence="3" id="KW-0175">Coiled coil</keyword>
<evidence type="ECO:0000256" key="2">
    <source>
        <dbReference type="ARBA" id="ARBA00046280"/>
    </source>
</evidence>
<sequence>MPPKFKHHLNDDDVTGSMKSERKKSFERKGFFPNGLIWTKIWTLLGMGEEIDGMQENITKVIDRGERFDELQNKSESLSENATDLNSFQDRCGGMDVN</sequence>
<reference evidence="7" key="1">
    <citation type="submission" date="2018-12" db="EMBL/GenBank/DDBJ databases">
        <authorList>
            <person name="Yazar S."/>
        </authorList>
    </citation>
    <scope>NUCLEOTIDE SEQUENCE [LARGE SCALE GENOMIC DNA]</scope>
</reference>
<feature type="domain" description="V-SNARE coiled-coil homology" evidence="5">
    <location>
        <begin position="39"/>
        <end position="98"/>
    </location>
</feature>
<dbReference type="GO" id="GO:0090161">
    <property type="term" value="P:Golgi ribbon formation"/>
    <property type="evidence" value="ECO:0007669"/>
    <property type="project" value="InterPro"/>
</dbReference>
<dbReference type="OMA" id="GMQENIT"/>
<feature type="region of interest" description="Disordered" evidence="4">
    <location>
        <begin position="75"/>
        <end position="98"/>
    </location>
</feature>
<evidence type="ECO:0000313" key="7">
    <source>
        <dbReference type="Proteomes" id="UP000314987"/>
    </source>
</evidence>
<reference evidence="6" key="2">
    <citation type="submission" date="2025-08" db="UniProtKB">
        <authorList>
            <consortium name="Ensembl"/>
        </authorList>
    </citation>
    <scope>IDENTIFICATION</scope>
</reference>
<proteinExistence type="inferred from homology"/>
<dbReference type="GO" id="GO:0031201">
    <property type="term" value="C:SNARE complex"/>
    <property type="evidence" value="ECO:0007669"/>
    <property type="project" value="TreeGrafter"/>
</dbReference>
<dbReference type="SUPFAM" id="SSF58038">
    <property type="entry name" value="SNARE fusion complex"/>
    <property type="match status" value="1"/>
</dbReference>